<feature type="region of interest" description="Disordered" evidence="1">
    <location>
        <begin position="1"/>
        <end position="24"/>
    </location>
</feature>
<reference evidence="2 3" key="1">
    <citation type="journal article" date="2019" name="Int. J. Syst. Evol. Microbiol.">
        <title>The Global Catalogue of Microorganisms (GCM) 10K type strain sequencing project: providing services to taxonomists for standard genome sequencing and annotation.</title>
        <authorList>
            <consortium name="The Broad Institute Genomics Platform"/>
            <consortium name="The Broad Institute Genome Sequencing Center for Infectious Disease"/>
            <person name="Wu L."/>
            <person name="Ma J."/>
        </authorList>
    </citation>
    <scope>NUCLEOTIDE SEQUENCE [LARGE SCALE GENOMIC DNA]</scope>
    <source>
        <strain evidence="2 3">JCM 4788</strain>
    </source>
</reference>
<protein>
    <recommendedName>
        <fullName evidence="4">ATP-binding protein</fullName>
    </recommendedName>
</protein>
<feature type="compositionally biased region" description="Low complexity" evidence="1">
    <location>
        <begin position="326"/>
        <end position="338"/>
    </location>
</feature>
<organism evidence="2 3">
    <name type="scientific">Streptomyces luteireticuli</name>
    <dbReference type="NCBI Taxonomy" id="173858"/>
    <lineage>
        <taxon>Bacteria</taxon>
        <taxon>Bacillati</taxon>
        <taxon>Actinomycetota</taxon>
        <taxon>Actinomycetes</taxon>
        <taxon>Kitasatosporales</taxon>
        <taxon>Streptomycetaceae</taxon>
        <taxon>Streptomyces</taxon>
    </lineage>
</organism>
<evidence type="ECO:0008006" key="4">
    <source>
        <dbReference type="Google" id="ProtNLM"/>
    </source>
</evidence>
<gene>
    <name evidence="2" type="ORF">GCM10010357_24580</name>
</gene>
<evidence type="ECO:0000313" key="2">
    <source>
        <dbReference type="EMBL" id="GAA0402640.1"/>
    </source>
</evidence>
<dbReference type="EMBL" id="BAAABX010000025">
    <property type="protein sequence ID" value="GAA0402640.1"/>
    <property type="molecule type" value="Genomic_DNA"/>
</dbReference>
<feature type="compositionally biased region" description="Low complexity" evidence="1">
    <location>
        <begin position="43"/>
        <end position="56"/>
    </location>
</feature>
<evidence type="ECO:0000313" key="3">
    <source>
        <dbReference type="Proteomes" id="UP001500879"/>
    </source>
</evidence>
<name>A0ABN0YNJ4_9ACTN</name>
<accession>A0ABN0YNJ4</accession>
<keyword evidence="3" id="KW-1185">Reference proteome</keyword>
<dbReference type="Proteomes" id="UP001500879">
    <property type="component" value="Unassembled WGS sequence"/>
</dbReference>
<comment type="caution">
    <text evidence="2">The sequence shown here is derived from an EMBL/GenBank/DDBJ whole genome shotgun (WGS) entry which is preliminary data.</text>
</comment>
<proteinExistence type="predicted"/>
<dbReference type="RefSeq" id="WP_344023134.1">
    <property type="nucleotide sequence ID" value="NZ_BAAABX010000025.1"/>
</dbReference>
<feature type="region of interest" description="Disordered" evidence="1">
    <location>
        <begin position="42"/>
        <end position="61"/>
    </location>
</feature>
<evidence type="ECO:0000256" key="1">
    <source>
        <dbReference type="SAM" id="MobiDB-lite"/>
    </source>
</evidence>
<sequence>MNGPADRPQPQAPDDDATGHGHHHTYVNQVFHGPLHAPQAHFGVGAPASVSAPASGTRRATGRLDTEEIDAVLYAYVEPPPFAEAAAALAADTVVVLVGPPGTGKRSGAVALLKEVADSSVYVVLSPDIDLEQLAERAFDRGVGYVLLDRMNEDAAGGGTGGARTADFDWRRVRDRVRGQGAHLVVTTVHEPGGTPPEAVRHVPWRAPDLGEVLRERLREDGCAGRAAEEAAGLMPGGCLVAEVAAAAGRIARGEEPRAVWREYGSSAAQPVRDWFAAERSPREIAEVATLAFAMGTGRRDFEALQEALEGCLAGTLADVTPAPAPAEGEAEPVPAAPGDRRRSLARNALVATEERAHGAPGRTVWVFAAPHYRQWVLEELWANHSSAFWDGVRDWLNALVAGRPDGGLHRSVASGLALLARTAFDEVADCYLRPWARGGAGPEGEFMADHVLGWICLDETLAPAALTLVRGWAHSGDPGLRSAAARAFSGQLGVRFPTDAVKRLWHLIHQGQGRPAVVGMAHLFALLADGQEDAGVVLDALVHRLRKQCAAPVATRVKVMTFDTVLAVLSVDGPGTGRPAVAALVERQPGTTARIAELWAGVLRNRPVRQAALAALRDTLHALPAVGREPGATAGRLGGALAAALPPEERTLLATALGRNEGSRRPVDPAVLTGFLTALRGGAPAGTPVLSTPSTSST</sequence>
<feature type="region of interest" description="Disordered" evidence="1">
    <location>
        <begin position="320"/>
        <end position="342"/>
    </location>
</feature>